<evidence type="ECO:0000313" key="7">
    <source>
        <dbReference type="Proteomes" id="UP000604341"/>
    </source>
</evidence>
<protein>
    <recommendedName>
        <fullName evidence="5">HTH lysR-type domain-containing protein</fullName>
    </recommendedName>
</protein>
<dbReference type="PROSITE" id="PS50931">
    <property type="entry name" value="HTH_LYSR"/>
    <property type="match status" value="1"/>
</dbReference>
<evidence type="ECO:0000256" key="1">
    <source>
        <dbReference type="ARBA" id="ARBA00009437"/>
    </source>
</evidence>
<dbReference type="PANTHER" id="PTHR30126">
    <property type="entry name" value="HTH-TYPE TRANSCRIPTIONAL REGULATOR"/>
    <property type="match status" value="1"/>
</dbReference>
<dbReference type="InterPro" id="IPR036388">
    <property type="entry name" value="WH-like_DNA-bd_sf"/>
</dbReference>
<keyword evidence="3" id="KW-0238">DNA-binding</keyword>
<comment type="caution">
    <text evidence="6">The sequence shown here is derived from an EMBL/GenBank/DDBJ whole genome shotgun (WGS) entry which is preliminary data.</text>
</comment>
<dbReference type="Gene3D" id="1.10.10.10">
    <property type="entry name" value="Winged helix-like DNA-binding domain superfamily/Winged helix DNA-binding domain"/>
    <property type="match status" value="1"/>
</dbReference>
<feature type="domain" description="HTH lysR-type" evidence="5">
    <location>
        <begin position="1"/>
        <end position="59"/>
    </location>
</feature>
<dbReference type="InterPro" id="IPR036390">
    <property type="entry name" value="WH_DNA-bd_sf"/>
</dbReference>
<dbReference type="PRINTS" id="PR00039">
    <property type="entry name" value="HTHLYSR"/>
</dbReference>
<dbReference type="SUPFAM" id="SSF46785">
    <property type="entry name" value="Winged helix' DNA-binding domain"/>
    <property type="match status" value="1"/>
</dbReference>
<keyword evidence="2" id="KW-0805">Transcription regulation</keyword>
<evidence type="ECO:0000259" key="5">
    <source>
        <dbReference type="PROSITE" id="PS50931"/>
    </source>
</evidence>
<evidence type="ECO:0000256" key="2">
    <source>
        <dbReference type="ARBA" id="ARBA00023015"/>
    </source>
</evidence>
<dbReference type="Pfam" id="PF03466">
    <property type="entry name" value="LysR_substrate"/>
    <property type="match status" value="1"/>
</dbReference>
<dbReference type="SUPFAM" id="SSF53850">
    <property type="entry name" value="Periplasmic binding protein-like II"/>
    <property type="match status" value="1"/>
</dbReference>
<dbReference type="InterPro" id="IPR000847">
    <property type="entry name" value="LysR_HTH_N"/>
</dbReference>
<dbReference type="PANTHER" id="PTHR30126:SF39">
    <property type="entry name" value="HTH-TYPE TRANSCRIPTIONAL REGULATOR CYSL"/>
    <property type="match status" value="1"/>
</dbReference>
<accession>A0ABQ2FRN2</accession>
<keyword evidence="7" id="KW-1185">Reference proteome</keyword>
<dbReference type="Proteomes" id="UP000604341">
    <property type="component" value="Unassembled WGS sequence"/>
</dbReference>
<keyword evidence="4" id="KW-0804">Transcription</keyword>
<comment type="similarity">
    <text evidence="1">Belongs to the LysR transcriptional regulatory family.</text>
</comment>
<evidence type="ECO:0000256" key="4">
    <source>
        <dbReference type="ARBA" id="ARBA00023163"/>
    </source>
</evidence>
<name>A0ABQ2FRN2_9DEIO</name>
<reference evidence="7" key="1">
    <citation type="journal article" date="2019" name="Int. J. Syst. Evol. Microbiol.">
        <title>The Global Catalogue of Microorganisms (GCM) 10K type strain sequencing project: providing services to taxonomists for standard genome sequencing and annotation.</title>
        <authorList>
            <consortium name="The Broad Institute Genomics Platform"/>
            <consortium name="The Broad Institute Genome Sequencing Center for Infectious Disease"/>
            <person name="Wu L."/>
            <person name="Ma J."/>
        </authorList>
    </citation>
    <scope>NUCLEOTIDE SEQUENCE [LARGE SCALE GENOMIC DNA]</scope>
    <source>
        <strain evidence="7">JCM 19173</strain>
    </source>
</reference>
<proteinExistence type="inferred from homology"/>
<dbReference type="InterPro" id="IPR005119">
    <property type="entry name" value="LysR_subst-bd"/>
</dbReference>
<organism evidence="6 7">
    <name type="scientific">Deinococcus radiotolerans</name>
    <dbReference type="NCBI Taxonomy" id="1309407"/>
    <lineage>
        <taxon>Bacteria</taxon>
        <taxon>Thermotogati</taxon>
        <taxon>Deinococcota</taxon>
        <taxon>Deinococci</taxon>
        <taxon>Deinococcales</taxon>
        <taxon>Deinococcaceae</taxon>
        <taxon>Deinococcus</taxon>
    </lineage>
</organism>
<evidence type="ECO:0000313" key="6">
    <source>
        <dbReference type="EMBL" id="GGL19899.1"/>
    </source>
</evidence>
<sequence>MASLDLFRVFVAVYRAGSVSGAARERHLTQPAVSAQIAALEARVGEALFRRTPRGMQPTERGKLLYAQVASGVDQLHAADRALRGRQPGVLPLRVGGPPEVLRALLPALRGESALHLTFAPEAALLAGLRGGSLDAALSARVPEDRALHALPVAAVPFTLIVPATWADWPADPAALGAWLNARPWVSYSVDLPATRRFFTGALGVRFAARAALTVPDLTVVVQAVGLDVGASLVPRLAALDALAARQVAEIAVGSAGSATRWWWLRRAADEDRPDLLALGGALRDRAAALGFSSGS</sequence>
<gene>
    <name evidence="6" type="ORF">GCM10010844_43510</name>
</gene>
<dbReference type="RefSeq" id="WP_189071067.1">
    <property type="nucleotide sequence ID" value="NZ_BMPE01000035.1"/>
</dbReference>
<dbReference type="Pfam" id="PF00126">
    <property type="entry name" value="HTH_1"/>
    <property type="match status" value="1"/>
</dbReference>
<dbReference type="EMBL" id="BMPE01000035">
    <property type="protein sequence ID" value="GGL19899.1"/>
    <property type="molecule type" value="Genomic_DNA"/>
</dbReference>
<evidence type="ECO:0000256" key="3">
    <source>
        <dbReference type="ARBA" id="ARBA00023125"/>
    </source>
</evidence>
<dbReference type="Gene3D" id="3.40.190.10">
    <property type="entry name" value="Periplasmic binding protein-like II"/>
    <property type="match status" value="2"/>
</dbReference>